<feature type="signal peptide" evidence="7">
    <location>
        <begin position="1"/>
        <end position="22"/>
    </location>
</feature>
<feature type="chain" id="PRO_5018380284" description="NAD(P)(+)--arginine ADP-ribosyltransferase" evidence="7">
    <location>
        <begin position="23"/>
        <end position="233"/>
    </location>
</feature>
<dbReference type="PANTHER" id="PTHR10339">
    <property type="entry name" value="ADP-RIBOSYLTRANSFERASE"/>
    <property type="match status" value="1"/>
</dbReference>
<evidence type="ECO:0000256" key="3">
    <source>
        <dbReference type="ARBA" id="ARBA00022679"/>
    </source>
</evidence>
<protein>
    <recommendedName>
        <fullName evidence="7">NAD(P)(+)--arginine ADP-ribosyltransferase</fullName>
        <ecNumber evidence="7">2.4.2.31</ecNumber>
    </recommendedName>
    <alternativeName>
        <fullName evidence="7">Mono(ADP-ribosyl)transferase</fullName>
    </alternativeName>
</protein>
<keyword evidence="7" id="KW-0732">Signal</keyword>
<keyword evidence="5 7" id="KW-0521">NADP</keyword>
<reference evidence="8" key="2">
    <citation type="submission" date="2025-09" db="UniProtKB">
        <authorList>
            <consortium name="Ensembl"/>
        </authorList>
    </citation>
    <scope>IDENTIFICATION</scope>
</reference>
<proteinExistence type="inferred from homology"/>
<accession>A0A3Q3JH15</accession>
<evidence type="ECO:0000256" key="2">
    <source>
        <dbReference type="ARBA" id="ARBA00022676"/>
    </source>
</evidence>
<dbReference type="Gene3D" id="3.90.176.10">
    <property type="entry name" value="Toxin ADP-ribosyltransferase, Chain A, domain 1"/>
    <property type="match status" value="1"/>
</dbReference>
<dbReference type="InterPro" id="IPR000768">
    <property type="entry name" value="ART"/>
</dbReference>
<organism evidence="8 9">
    <name type="scientific">Monopterus albus</name>
    <name type="common">Swamp eel</name>
    <dbReference type="NCBI Taxonomy" id="43700"/>
    <lineage>
        <taxon>Eukaryota</taxon>
        <taxon>Metazoa</taxon>
        <taxon>Chordata</taxon>
        <taxon>Craniata</taxon>
        <taxon>Vertebrata</taxon>
        <taxon>Euteleostomi</taxon>
        <taxon>Actinopterygii</taxon>
        <taxon>Neopterygii</taxon>
        <taxon>Teleostei</taxon>
        <taxon>Neoteleostei</taxon>
        <taxon>Acanthomorphata</taxon>
        <taxon>Anabantaria</taxon>
        <taxon>Synbranchiformes</taxon>
        <taxon>Synbranchidae</taxon>
        <taxon>Monopterus</taxon>
    </lineage>
</organism>
<dbReference type="PANTHER" id="PTHR10339:SF27">
    <property type="entry name" value="NAD(P)(+)--ARGININE ADP-RIBOSYLTRANSFERASE"/>
    <property type="match status" value="1"/>
</dbReference>
<dbReference type="SUPFAM" id="SSF56399">
    <property type="entry name" value="ADP-ribosylation"/>
    <property type="match status" value="1"/>
</dbReference>
<keyword evidence="4" id="KW-0548">Nucleotidyltransferase</keyword>
<evidence type="ECO:0000256" key="7">
    <source>
        <dbReference type="RuleBase" id="RU361228"/>
    </source>
</evidence>
<evidence type="ECO:0000256" key="4">
    <source>
        <dbReference type="ARBA" id="ARBA00022695"/>
    </source>
</evidence>
<reference evidence="8" key="1">
    <citation type="submission" date="2025-08" db="UniProtKB">
        <authorList>
            <consortium name="Ensembl"/>
        </authorList>
    </citation>
    <scope>IDENTIFICATION</scope>
</reference>
<evidence type="ECO:0000313" key="9">
    <source>
        <dbReference type="Proteomes" id="UP000261600"/>
    </source>
</evidence>
<dbReference type="InterPro" id="IPR050999">
    <property type="entry name" value="ADP-ribosyltransferase_ARG"/>
</dbReference>
<dbReference type="AlphaFoldDB" id="A0A3Q3JH15"/>
<dbReference type="Proteomes" id="UP000261600">
    <property type="component" value="Unplaced"/>
</dbReference>
<keyword evidence="9" id="KW-1185">Reference proteome</keyword>
<comment type="catalytic activity">
    <reaction evidence="6 7">
        <text>L-arginyl-[protein] + NAD(+) = N(omega)-(ADP-D-ribosyl)-L-arginyl-[protein] + nicotinamide + H(+)</text>
        <dbReference type="Rhea" id="RHEA:19149"/>
        <dbReference type="Rhea" id="RHEA-COMP:10532"/>
        <dbReference type="Rhea" id="RHEA-COMP:15087"/>
        <dbReference type="ChEBI" id="CHEBI:15378"/>
        <dbReference type="ChEBI" id="CHEBI:17154"/>
        <dbReference type="ChEBI" id="CHEBI:29965"/>
        <dbReference type="ChEBI" id="CHEBI:57540"/>
        <dbReference type="ChEBI" id="CHEBI:142554"/>
        <dbReference type="EC" id="2.4.2.31"/>
    </reaction>
</comment>
<evidence type="ECO:0000313" key="8">
    <source>
        <dbReference type="Ensembl" id="ENSMALP00000016020.1"/>
    </source>
</evidence>
<dbReference type="PRINTS" id="PR00970">
    <property type="entry name" value="RIBTRNSFRASE"/>
</dbReference>
<evidence type="ECO:0000256" key="6">
    <source>
        <dbReference type="ARBA" id="ARBA00047597"/>
    </source>
</evidence>
<keyword evidence="7" id="KW-0520">NAD</keyword>
<dbReference type="Pfam" id="PF01129">
    <property type="entry name" value="ART"/>
    <property type="match status" value="1"/>
</dbReference>
<dbReference type="EC" id="2.4.2.31" evidence="7"/>
<keyword evidence="3 7" id="KW-0808">Transferase</keyword>
<evidence type="ECO:0000256" key="5">
    <source>
        <dbReference type="ARBA" id="ARBA00022857"/>
    </source>
</evidence>
<dbReference type="GO" id="GO:0016779">
    <property type="term" value="F:nucleotidyltransferase activity"/>
    <property type="evidence" value="ECO:0007669"/>
    <property type="project" value="UniProtKB-KW"/>
</dbReference>
<evidence type="ECO:0000256" key="1">
    <source>
        <dbReference type="ARBA" id="ARBA00009558"/>
    </source>
</evidence>
<keyword evidence="2 7" id="KW-0328">Glycosyltransferase</keyword>
<name>A0A3Q3JH15_MONAL</name>
<dbReference type="Ensembl" id="ENSMALT00000016343.1">
    <property type="protein sequence ID" value="ENSMALP00000016020.1"/>
    <property type="gene ID" value="ENSMALG00000011231.1"/>
</dbReference>
<dbReference type="GO" id="GO:0003950">
    <property type="term" value="F:NAD+ poly-ADP-ribosyltransferase activity"/>
    <property type="evidence" value="ECO:0007669"/>
    <property type="project" value="TreeGrafter"/>
</dbReference>
<sequence>FKRKNVFTFSLCLWCFKNNTDGLPLDMATESIDDMYDGCRSEARRKETSAQATERKTEHATVIYMYTKVKYIQQTFNKAVITGKHKYSTNKFKFHYFYFYLVDAIQILHHKHKPCRTTYHRTWRHYNHNVIDTNMRFGGFILTGLTKQSSVFNGNVSCFEIQTCFGADVAYYSATKQMGQVLIPPYEVFRITDVLTSDSWCRVVYIQSTKIPRTDLNCKLNHNEISTYLGYRC</sequence>
<comment type="similarity">
    <text evidence="1 7">Belongs to the Arg-specific ADP-ribosyltransferase family.</text>
</comment>
<dbReference type="GO" id="GO:0106274">
    <property type="term" value="F:NAD+-protein-arginine ADP-ribosyltransferase activity"/>
    <property type="evidence" value="ECO:0007669"/>
    <property type="project" value="UniProtKB-EC"/>
</dbReference>